<evidence type="ECO:0000313" key="3">
    <source>
        <dbReference type="EMBL" id="KAE9094046.1"/>
    </source>
</evidence>
<comment type="caution">
    <text evidence="1">The sequence shown here is derived from an EMBL/GenBank/DDBJ whole genome shotgun (WGS) entry which is preliminary data.</text>
</comment>
<sequence length="196" mass="21598">MSDGNDLATRFEEIKISQSFQARSPEHSAGQGEVFLEDVLRRNGEEHLYDEILELAVYTEEYPPLIFGWKFVQQFVDAINNANNQAAEGGAAVPPCPFRIPDPLTQESIKEALLDYARVGTAEPLGTTGLLWTIGEACCAVTKLVYLDHAPWTHHIIRVGGVGSVLRVADLFIPRAGTNILEPAMDPRPNGLWNSL</sequence>
<dbReference type="Proteomes" id="UP000460718">
    <property type="component" value="Unassembled WGS sequence"/>
</dbReference>
<dbReference type="Proteomes" id="UP000476176">
    <property type="component" value="Unassembled WGS sequence"/>
</dbReference>
<dbReference type="Proteomes" id="UP000433483">
    <property type="component" value="Unassembled WGS sequence"/>
</dbReference>
<evidence type="ECO:0000313" key="10">
    <source>
        <dbReference type="Proteomes" id="UP000429523"/>
    </source>
</evidence>
<dbReference type="Proteomes" id="UP000440367">
    <property type="component" value="Unassembled WGS sequence"/>
</dbReference>
<dbReference type="AlphaFoldDB" id="A0A6A3EBN5"/>
<dbReference type="EMBL" id="QXGF01001447">
    <property type="protein sequence ID" value="KAE8929933.1"/>
    <property type="molecule type" value="Genomic_DNA"/>
</dbReference>
<proteinExistence type="predicted"/>
<accession>A0A6A3EBN5</accession>
<dbReference type="EMBL" id="QXGB01001196">
    <property type="protein sequence ID" value="KAE9195163.1"/>
    <property type="molecule type" value="Genomic_DNA"/>
</dbReference>
<evidence type="ECO:0000313" key="17">
    <source>
        <dbReference type="Proteomes" id="UP000476176"/>
    </source>
</evidence>
<evidence type="ECO:0000313" key="15">
    <source>
        <dbReference type="Proteomes" id="UP000441208"/>
    </source>
</evidence>
<evidence type="ECO:0000313" key="16">
    <source>
        <dbReference type="Proteomes" id="UP000460718"/>
    </source>
</evidence>
<evidence type="ECO:0000313" key="6">
    <source>
        <dbReference type="EMBL" id="KAE9195163.1"/>
    </source>
</evidence>
<evidence type="ECO:0000313" key="11">
    <source>
        <dbReference type="Proteomes" id="UP000433483"/>
    </source>
</evidence>
<reference evidence="10 11" key="1">
    <citation type="submission" date="2018-08" db="EMBL/GenBank/DDBJ databases">
        <title>Genomic investigation of the strawberry pathogen Phytophthora fragariae indicates pathogenicity is determined by transcriptional variation in three key races.</title>
        <authorList>
            <person name="Adams T.M."/>
            <person name="Armitage A.D."/>
            <person name="Sobczyk M.K."/>
            <person name="Bates H.J."/>
            <person name="Dunwell J.M."/>
            <person name="Nellist C.F."/>
            <person name="Harrison R.J."/>
        </authorList>
    </citation>
    <scope>NUCLEOTIDE SEQUENCE [LARGE SCALE GENOMIC DNA]</scope>
    <source>
        <strain evidence="9 12">A4</strain>
        <strain evidence="8 13">BC-1</strain>
        <strain evidence="7 17">BC-23</strain>
        <strain evidence="6 11">NOV-27</strain>
        <strain evidence="5 14">NOV-5</strain>
        <strain evidence="4 15">NOV-71</strain>
        <strain evidence="1 10">NOV-9</strain>
        <strain evidence="3 18">ONT-3</strain>
        <strain evidence="2 16">SCRP245</strain>
    </source>
</reference>
<dbReference type="EMBL" id="QXGD01000020">
    <property type="protein sequence ID" value="KAE9257566.1"/>
    <property type="molecule type" value="Genomic_DNA"/>
</dbReference>
<gene>
    <name evidence="9" type="ORF">PF001_g18159</name>
    <name evidence="8" type="ORF">PF002_g911</name>
    <name evidence="7" type="ORF">PF004_g16558</name>
    <name evidence="6" type="ORF">PF005_g17395</name>
    <name evidence="5" type="ORF">PF006_g19562</name>
    <name evidence="4" type="ORF">PF007_g17519</name>
    <name evidence="1" type="ORF">PF009_g19966</name>
    <name evidence="3" type="ORF">PF010_g17249</name>
    <name evidence="2" type="ORF">PF011_g17824</name>
</gene>
<evidence type="ECO:0000313" key="13">
    <source>
        <dbReference type="Proteomes" id="UP000440367"/>
    </source>
</evidence>
<evidence type="ECO:0000313" key="18">
    <source>
        <dbReference type="Proteomes" id="UP000488956"/>
    </source>
</evidence>
<evidence type="ECO:0000313" key="1">
    <source>
        <dbReference type="EMBL" id="KAE8929933.1"/>
    </source>
</evidence>
<evidence type="ECO:0000313" key="5">
    <source>
        <dbReference type="EMBL" id="KAE9114245.1"/>
    </source>
</evidence>
<dbReference type="EMBL" id="QXFW01001378">
    <property type="protein sequence ID" value="KAE8991739.1"/>
    <property type="molecule type" value="Genomic_DNA"/>
</dbReference>
<keyword evidence="11" id="KW-1185">Reference proteome</keyword>
<dbReference type="Proteomes" id="UP000437068">
    <property type="component" value="Unassembled WGS sequence"/>
</dbReference>
<dbReference type="Proteomes" id="UP000429523">
    <property type="component" value="Unassembled WGS sequence"/>
</dbReference>
<protein>
    <submittedName>
        <fullName evidence="1">Uncharacterized protein</fullName>
    </submittedName>
</protein>
<dbReference type="EMBL" id="QXGA01001627">
    <property type="protein sequence ID" value="KAE9114245.1"/>
    <property type="molecule type" value="Genomic_DNA"/>
</dbReference>
<evidence type="ECO:0000313" key="7">
    <source>
        <dbReference type="EMBL" id="KAE9209131.1"/>
    </source>
</evidence>
<dbReference type="EMBL" id="QXFX01001233">
    <property type="protein sequence ID" value="KAE9094046.1"/>
    <property type="molecule type" value="Genomic_DNA"/>
</dbReference>
<evidence type="ECO:0000313" key="8">
    <source>
        <dbReference type="EMBL" id="KAE9257566.1"/>
    </source>
</evidence>
<dbReference type="EMBL" id="QXGE01001364">
    <property type="protein sequence ID" value="KAE9293648.1"/>
    <property type="molecule type" value="Genomic_DNA"/>
</dbReference>
<evidence type="ECO:0000313" key="4">
    <source>
        <dbReference type="EMBL" id="KAE9095091.1"/>
    </source>
</evidence>
<dbReference type="Proteomes" id="UP000441208">
    <property type="component" value="Unassembled WGS sequence"/>
</dbReference>
<organism evidence="1 10">
    <name type="scientific">Phytophthora fragariae</name>
    <dbReference type="NCBI Taxonomy" id="53985"/>
    <lineage>
        <taxon>Eukaryota</taxon>
        <taxon>Sar</taxon>
        <taxon>Stramenopiles</taxon>
        <taxon>Oomycota</taxon>
        <taxon>Peronosporomycetes</taxon>
        <taxon>Peronosporales</taxon>
        <taxon>Peronosporaceae</taxon>
        <taxon>Phytophthora</taxon>
    </lineage>
</organism>
<dbReference type="Proteomes" id="UP000488956">
    <property type="component" value="Unassembled WGS sequence"/>
</dbReference>
<evidence type="ECO:0000313" key="9">
    <source>
        <dbReference type="EMBL" id="KAE9293648.1"/>
    </source>
</evidence>
<evidence type="ECO:0000313" key="14">
    <source>
        <dbReference type="Proteomes" id="UP000440732"/>
    </source>
</evidence>
<dbReference type="OrthoDB" id="94107at2759"/>
<dbReference type="EMBL" id="QXGC01001182">
    <property type="protein sequence ID" value="KAE9209131.1"/>
    <property type="molecule type" value="Genomic_DNA"/>
</dbReference>
<name>A0A6A3EBN5_9STRA</name>
<evidence type="ECO:0000313" key="12">
    <source>
        <dbReference type="Proteomes" id="UP000437068"/>
    </source>
</evidence>
<dbReference type="EMBL" id="QXFZ01001191">
    <property type="protein sequence ID" value="KAE9095091.1"/>
    <property type="molecule type" value="Genomic_DNA"/>
</dbReference>
<evidence type="ECO:0000313" key="2">
    <source>
        <dbReference type="EMBL" id="KAE8991739.1"/>
    </source>
</evidence>
<dbReference type="Proteomes" id="UP000440732">
    <property type="component" value="Unassembled WGS sequence"/>
</dbReference>